<proteinExistence type="predicted"/>
<evidence type="ECO:0000313" key="2">
    <source>
        <dbReference type="Proteomes" id="UP000022910"/>
    </source>
</evidence>
<accession>A0A015L261</accession>
<dbReference type="OrthoDB" id="2306363at2759"/>
<gene>
    <name evidence="1" type="ORF">RirG_123610</name>
</gene>
<protein>
    <submittedName>
        <fullName evidence="1">Uncharacterized protein</fullName>
    </submittedName>
</protein>
<name>A0A015L261_RHIIW</name>
<dbReference type="AlphaFoldDB" id="A0A015L261"/>
<dbReference type="Proteomes" id="UP000022910">
    <property type="component" value="Unassembled WGS sequence"/>
</dbReference>
<evidence type="ECO:0000313" key="1">
    <source>
        <dbReference type="EMBL" id="EXX66456.1"/>
    </source>
</evidence>
<sequence length="179" mass="20076">MDNTDEIPSLYELVKSDTLQAHDKFVADENMRTGKLFIYNGVPMIVTPDGIPCFSVDDFDKVLTNEVYFISETKSEDYGVGRVDNNKLVNKDLYDASLNEAFKTALDIGLIKVNEIIVRKDNRQGKIIGDTWNRIITRDGLPCNSFGEFGNFPWRLIPGDGSSPDDFGESCGHEAIKKN</sequence>
<organism evidence="1 2">
    <name type="scientific">Rhizophagus irregularis (strain DAOM 197198w)</name>
    <name type="common">Glomus intraradices</name>
    <dbReference type="NCBI Taxonomy" id="1432141"/>
    <lineage>
        <taxon>Eukaryota</taxon>
        <taxon>Fungi</taxon>
        <taxon>Fungi incertae sedis</taxon>
        <taxon>Mucoromycota</taxon>
        <taxon>Glomeromycotina</taxon>
        <taxon>Glomeromycetes</taxon>
        <taxon>Glomerales</taxon>
        <taxon>Glomeraceae</taxon>
        <taxon>Rhizophagus</taxon>
    </lineage>
</organism>
<dbReference type="EMBL" id="JEMT01018824">
    <property type="protein sequence ID" value="EXX66456.1"/>
    <property type="molecule type" value="Genomic_DNA"/>
</dbReference>
<dbReference type="HOGENOM" id="CLU_1504222_0_0_1"/>
<reference evidence="1 2" key="1">
    <citation type="submission" date="2014-02" db="EMBL/GenBank/DDBJ databases">
        <title>Single nucleus genome sequencing reveals high similarity among nuclei of an endomycorrhizal fungus.</title>
        <authorList>
            <person name="Lin K."/>
            <person name="Geurts R."/>
            <person name="Zhang Z."/>
            <person name="Limpens E."/>
            <person name="Saunders D.G."/>
            <person name="Mu D."/>
            <person name="Pang E."/>
            <person name="Cao H."/>
            <person name="Cha H."/>
            <person name="Lin T."/>
            <person name="Zhou Q."/>
            <person name="Shang Y."/>
            <person name="Li Y."/>
            <person name="Ivanov S."/>
            <person name="Sharma T."/>
            <person name="Velzen R.V."/>
            <person name="Ruijter N.D."/>
            <person name="Aanen D.K."/>
            <person name="Win J."/>
            <person name="Kamoun S."/>
            <person name="Bisseling T."/>
            <person name="Huang S."/>
        </authorList>
    </citation>
    <scope>NUCLEOTIDE SEQUENCE [LARGE SCALE GENOMIC DNA]</scope>
    <source>
        <strain evidence="2">DAOM197198w</strain>
    </source>
</reference>
<keyword evidence="2" id="KW-1185">Reference proteome</keyword>
<comment type="caution">
    <text evidence="1">The sequence shown here is derived from an EMBL/GenBank/DDBJ whole genome shotgun (WGS) entry which is preliminary data.</text>
</comment>